<dbReference type="GeneID" id="85461506"/>
<dbReference type="PANTHER" id="PTHR32440">
    <property type="entry name" value="PHOSPHATASE DCR2-RELATED-RELATED"/>
    <property type="match status" value="1"/>
</dbReference>
<dbReference type="Pfam" id="PF00149">
    <property type="entry name" value="Metallophos"/>
    <property type="match status" value="1"/>
</dbReference>
<organism evidence="2 3">
    <name type="scientific">Colletotrichum godetiae</name>
    <dbReference type="NCBI Taxonomy" id="1209918"/>
    <lineage>
        <taxon>Eukaryota</taxon>
        <taxon>Fungi</taxon>
        <taxon>Dikarya</taxon>
        <taxon>Ascomycota</taxon>
        <taxon>Pezizomycotina</taxon>
        <taxon>Sordariomycetes</taxon>
        <taxon>Hypocreomycetidae</taxon>
        <taxon>Glomerellales</taxon>
        <taxon>Glomerellaceae</taxon>
        <taxon>Colletotrichum</taxon>
        <taxon>Colletotrichum acutatum species complex</taxon>
    </lineage>
</organism>
<evidence type="ECO:0000313" key="3">
    <source>
        <dbReference type="Proteomes" id="UP001224890"/>
    </source>
</evidence>
<dbReference type="SUPFAM" id="SSF56300">
    <property type="entry name" value="Metallo-dependent phosphatases"/>
    <property type="match status" value="1"/>
</dbReference>
<sequence length="293" mass="32640">MKQINTVIPDLSVTFCASSGASAACSLEQQTWNRPEKDLYLQAGKQTAWMYLEERNEVDITNGNRVPTTNAEDSWEERPCGIWILKTHFTDHDLRILTGIHVLFGKDAIDSRPGWTLLRAPLQLDDQPDVPAPRISARYSRPLHRPGAIKATLRVHKDGKLKIVQISDTHMVTGSGVCNDAIDADRRPLPISEADPNTIQFFGDILDVEKPDLVILSGDQVHHGVSNTQTPLFKVVSLLISRSIPFAVIFWNHDDEGIHALSREKQMSILQDLPCCLAEPGLTSIDSVGNYYL</sequence>
<evidence type="ECO:0000259" key="1">
    <source>
        <dbReference type="Pfam" id="PF00149"/>
    </source>
</evidence>
<dbReference type="PANTHER" id="PTHR32440:SF0">
    <property type="entry name" value="PHOSPHATASE DCR2-RELATED"/>
    <property type="match status" value="1"/>
</dbReference>
<proteinExistence type="predicted"/>
<protein>
    <recommendedName>
        <fullName evidence="1">Calcineurin-like phosphoesterase domain-containing protein</fullName>
    </recommendedName>
</protein>
<dbReference type="InterPro" id="IPR029052">
    <property type="entry name" value="Metallo-depent_PP-like"/>
</dbReference>
<accession>A0AAJ0AS39</accession>
<dbReference type="Gene3D" id="3.60.21.10">
    <property type="match status" value="1"/>
</dbReference>
<evidence type="ECO:0000313" key="2">
    <source>
        <dbReference type="EMBL" id="KAK1689358.1"/>
    </source>
</evidence>
<dbReference type="GO" id="GO:0004721">
    <property type="term" value="F:phosphoprotein phosphatase activity"/>
    <property type="evidence" value="ECO:0007669"/>
    <property type="project" value="TreeGrafter"/>
</dbReference>
<dbReference type="GO" id="GO:0005737">
    <property type="term" value="C:cytoplasm"/>
    <property type="evidence" value="ECO:0007669"/>
    <property type="project" value="TreeGrafter"/>
</dbReference>
<reference evidence="2" key="1">
    <citation type="submission" date="2021-06" db="EMBL/GenBank/DDBJ databases">
        <title>Comparative genomics, transcriptomics and evolutionary studies reveal genomic signatures of adaptation to plant cell wall in hemibiotrophic fungi.</title>
        <authorList>
            <consortium name="DOE Joint Genome Institute"/>
            <person name="Baroncelli R."/>
            <person name="Diaz J.F."/>
            <person name="Benocci T."/>
            <person name="Peng M."/>
            <person name="Battaglia E."/>
            <person name="Haridas S."/>
            <person name="Andreopoulos W."/>
            <person name="Labutti K."/>
            <person name="Pangilinan J."/>
            <person name="Floch G.L."/>
            <person name="Makela M.R."/>
            <person name="Henrissat B."/>
            <person name="Grigoriev I.V."/>
            <person name="Crouch J.A."/>
            <person name="De Vries R.P."/>
            <person name="Sukno S.A."/>
            <person name="Thon M.R."/>
        </authorList>
    </citation>
    <scope>NUCLEOTIDE SEQUENCE</scope>
    <source>
        <strain evidence="2">CBS 193.32</strain>
    </source>
</reference>
<feature type="domain" description="Calcineurin-like phosphoesterase" evidence="1">
    <location>
        <begin position="161"/>
        <end position="259"/>
    </location>
</feature>
<comment type="caution">
    <text evidence="2">The sequence shown here is derived from an EMBL/GenBank/DDBJ whole genome shotgun (WGS) entry which is preliminary data.</text>
</comment>
<dbReference type="RefSeq" id="XP_060433053.1">
    <property type="nucleotide sequence ID" value="XM_060576980.1"/>
</dbReference>
<dbReference type="EMBL" id="JAHMHR010000008">
    <property type="protein sequence ID" value="KAK1689358.1"/>
    <property type="molecule type" value="Genomic_DNA"/>
</dbReference>
<dbReference type="Proteomes" id="UP001224890">
    <property type="component" value="Unassembled WGS sequence"/>
</dbReference>
<dbReference type="InterPro" id="IPR004843">
    <property type="entry name" value="Calcineurin-like_PHP"/>
</dbReference>
<keyword evidence="3" id="KW-1185">Reference proteome</keyword>
<name>A0AAJ0AS39_9PEZI</name>
<dbReference type="AlphaFoldDB" id="A0AAJ0AS39"/>
<dbReference type="PROSITE" id="PS51257">
    <property type="entry name" value="PROKAR_LIPOPROTEIN"/>
    <property type="match status" value="1"/>
</dbReference>
<gene>
    <name evidence="2" type="ORF">BDP55DRAFT_691527</name>
</gene>